<accession>A0ABU9Y8C3</accession>
<evidence type="ECO:0000256" key="2">
    <source>
        <dbReference type="PROSITE-ProRule" id="PRU00169"/>
    </source>
</evidence>
<dbReference type="Gene3D" id="3.40.50.2300">
    <property type="match status" value="1"/>
</dbReference>
<dbReference type="PROSITE" id="PS50110">
    <property type="entry name" value="RESPONSE_REGULATORY"/>
    <property type="match status" value="1"/>
</dbReference>
<evidence type="ECO:0000259" key="5">
    <source>
        <dbReference type="PROSITE" id="PS51755"/>
    </source>
</evidence>
<dbReference type="PROSITE" id="PS51755">
    <property type="entry name" value="OMPR_PHOB"/>
    <property type="match status" value="1"/>
</dbReference>
<dbReference type="CDD" id="cd00383">
    <property type="entry name" value="trans_reg_C"/>
    <property type="match status" value="1"/>
</dbReference>
<protein>
    <submittedName>
        <fullName evidence="6">Response regulator transcription factor</fullName>
    </submittedName>
</protein>
<proteinExistence type="predicted"/>
<evidence type="ECO:0000256" key="3">
    <source>
        <dbReference type="PROSITE-ProRule" id="PRU01091"/>
    </source>
</evidence>
<dbReference type="PANTHER" id="PTHR48111:SF36">
    <property type="entry name" value="TRANSCRIPTIONAL REGULATORY PROTEIN CUTR"/>
    <property type="match status" value="1"/>
</dbReference>
<evidence type="ECO:0000313" key="7">
    <source>
        <dbReference type="Proteomes" id="UP001419910"/>
    </source>
</evidence>
<feature type="DNA-binding region" description="OmpR/PhoB-type" evidence="3">
    <location>
        <begin position="162"/>
        <end position="260"/>
    </location>
</feature>
<name>A0ABU9Y8C3_9SPHN</name>
<evidence type="ECO:0000259" key="4">
    <source>
        <dbReference type="PROSITE" id="PS50110"/>
    </source>
</evidence>
<dbReference type="Pfam" id="PF00072">
    <property type="entry name" value="Response_reg"/>
    <property type="match status" value="1"/>
</dbReference>
<reference evidence="6 7" key="1">
    <citation type="submission" date="2024-05" db="EMBL/GenBank/DDBJ databases">
        <authorList>
            <person name="Liu Q."/>
            <person name="Xin Y.-H."/>
        </authorList>
    </citation>
    <scope>NUCLEOTIDE SEQUENCE [LARGE SCALE GENOMIC DNA]</scope>
    <source>
        <strain evidence="6 7">CGMCC 1.10181</strain>
    </source>
</reference>
<dbReference type="InterPro" id="IPR036388">
    <property type="entry name" value="WH-like_DNA-bd_sf"/>
</dbReference>
<dbReference type="InterPro" id="IPR001867">
    <property type="entry name" value="OmpR/PhoB-type_DNA-bd"/>
</dbReference>
<dbReference type="SUPFAM" id="SSF52172">
    <property type="entry name" value="CheY-like"/>
    <property type="match status" value="1"/>
</dbReference>
<dbReference type="InterPro" id="IPR011006">
    <property type="entry name" value="CheY-like_superfamily"/>
</dbReference>
<dbReference type="Gene3D" id="6.10.250.690">
    <property type="match status" value="1"/>
</dbReference>
<comment type="caution">
    <text evidence="6">The sequence shown here is derived from an EMBL/GenBank/DDBJ whole genome shotgun (WGS) entry which is preliminary data.</text>
</comment>
<keyword evidence="7" id="KW-1185">Reference proteome</keyword>
<dbReference type="InterPro" id="IPR039420">
    <property type="entry name" value="WalR-like"/>
</dbReference>
<dbReference type="InterPro" id="IPR001789">
    <property type="entry name" value="Sig_transdc_resp-reg_receiver"/>
</dbReference>
<keyword evidence="1 3" id="KW-0238">DNA-binding</keyword>
<gene>
    <name evidence="6" type="ORF">ABC974_20665</name>
</gene>
<evidence type="ECO:0000256" key="1">
    <source>
        <dbReference type="ARBA" id="ARBA00023125"/>
    </source>
</evidence>
<feature type="domain" description="OmpR/PhoB-type" evidence="5">
    <location>
        <begin position="162"/>
        <end position="260"/>
    </location>
</feature>
<dbReference type="SMART" id="SM00448">
    <property type="entry name" value="REC"/>
    <property type="match status" value="1"/>
</dbReference>
<sequence>MATVPSLGLGEEGGLIRTSQCSRNHDRLVLVVQRVRQSMRILLVEDDPEMAIALRSALASADIIVDLAPTIDLATAAIAITSYDVIVLDRGLPDGDGLTLLADLRGTSCDTPVIVLTAKGDVADRIDGLDVGADDYMVKPFSTEELLARLRAVQRRPSALAPSTVRAGRLVFDMGQRVATIGDMHLSLPRRELLLLEVLVRRLGRTVQRAIIEDAVYGFDDEIQSNSLDAHVSRLRKKLTEGGARVEIHGIRGVGYLLKPS</sequence>
<feature type="domain" description="Response regulatory" evidence="4">
    <location>
        <begin position="40"/>
        <end position="154"/>
    </location>
</feature>
<keyword evidence="2" id="KW-0597">Phosphoprotein</keyword>
<dbReference type="SMART" id="SM00862">
    <property type="entry name" value="Trans_reg_C"/>
    <property type="match status" value="1"/>
</dbReference>
<dbReference type="PANTHER" id="PTHR48111">
    <property type="entry name" value="REGULATOR OF RPOS"/>
    <property type="match status" value="1"/>
</dbReference>
<organism evidence="6 7">
    <name type="scientific">Sphingomonas oligophenolica</name>
    <dbReference type="NCBI Taxonomy" id="301154"/>
    <lineage>
        <taxon>Bacteria</taxon>
        <taxon>Pseudomonadati</taxon>
        <taxon>Pseudomonadota</taxon>
        <taxon>Alphaproteobacteria</taxon>
        <taxon>Sphingomonadales</taxon>
        <taxon>Sphingomonadaceae</taxon>
        <taxon>Sphingomonas</taxon>
    </lineage>
</organism>
<dbReference type="Gene3D" id="1.10.10.10">
    <property type="entry name" value="Winged helix-like DNA-binding domain superfamily/Winged helix DNA-binding domain"/>
    <property type="match status" value="1"/>
</dbReference>
<feature type="modified residue" description="4-aspartylphosphate" evidence="2">
    <location>
        <position position="89"/>
    </location>
</feature>
<evidence type="ECO:0000313" key="6">
    <source>
        <dbReference type="EMBL" id="MEN2792054.1"/>
    </source>
</evidence>
<dbReference type="EMBL" id="JBDIME010000023">
    <property type="protein sequence ID" value="MEN2792054.1"/>
    <property type="molecule type" value="Genomic_DNA"/>
</dbReference>
<dbReference type="Proteomes" id="UP001419910">
    <property type="component" value="Unassembled WGS sequence"/>
</dbReference>
<dbReference type="Pfam" id="PF00486">
    <property type="entry name" value="Trans_reg_C"/>
    <property type="match status" value="1"/>
</dbReference>